<feature type="compositionally biased region" description="Basic and acidic residues" evidence="1">
    <location>
        <begin position="136"/>
        <end position="164"/>
    </location>
</feature>
<organism evidence="3 4">
    <name type="scientific">Phytophthora fragariae</name>
    <dbReference type="NCBI Taxonomy" id="53985"/>
    <lineage>
        <taxon>Eukaryota</taxon>
        <taxon>Sar</taxon>
        <taxon>Stramenopiles</taxon>
        <taxon>Oomycota</taxon>
        <taxon>Peronosporomycetes</taxon>
        <taxon>Peronosporales</taxon>
        <taxon>Peronosporaceae</taxon>
        <taxon>Phytophthora</taxon>
    </lineage>
</organism>
<dbReference type="AlphaFoldDB" id="A0A6G0QMW4"/>
<dbReference type="Proteomes" id="UP000486351">
    <property type="component" value="Unassembled WGS sequence"/>
</dbReference>
<accession>A0A6G0QMW4</accession>
<feature type="region of interest" description="Disordered" evidence="1">
    <location>
        <begin position="1"/>
        <end position="73"/>
    </location>
</feature>
<dbReference type="Gene3D" id="3.40.50.2020">
    <property type="match status" value="1"/>
</dbReference>
<dbReference type="SUPFAM" id="SSF53271">
    <property type="entry name" value="PRTase-like"/>
    <property type="match status" value="1"/>
</dbReference>
<dbReference type="Pfam" id="PF14681">
    <property type="entry name" value="UPRTase"/>
    <property type="match status" value="1"/>
</dbReference>
<gene>
    <name evidence="3" type="ORF">PF008_g24447</name>
</gene>
<feature type="region of interest" description="Disordered" evidence="1">
    <location>
        <begin position="127"/>
        <end position="237"/>
    </location>
</feature>
<evidence type="ECO:0000313" key="3">
    <source>
        <dbReference type="EMBL" id="KAE9294798.1"/>
    </source>
</evidence>
<reference evidence="3 4" key="1">
    <citation type="submission" date="2018-09" db="EMBL/GenBank/DDBJ databases">
        <title>Genomic investigation of the strawberry pathogen Phytophthora fragariae indicates pathogenicity is determined by transcriptional variation in three key races.</title>
        <authorList>
            <person name="Adams T.M."/>
            <person name="Armitage A.D."/>
            <person name="Sobczyk M.K."/>
            <person name="Bates H.J."/>
            <person name="Dunwell J.M."/>
            <person name="Nellist C.F."/>
            <person name="Harrison R.J."/>
        </authorList>
    </citation>
    <scope>NUCLEOTIDE SEQUENCE [LARGE SCALE GENOMIC DNA]</scope>
    <source>
        <strain evidence="3 4">NOV-77</strain>
    </source>
</reference>
<dbReference type="InterPro" id="IPR000836">
    <property type="entry name" value="PRTase_dom"/>
</dbReference>
<sequence length="502" mass="55212">MESSPPVLPQLSSYLPVPSSDTRTPSIVTTGITSTGSLGLKKRRNSIEGTFSAVSPRLPTSHHSESELLKRKQSSSMISMHDDGEEPTATSFSRLSRLYAVEGQASPIITSEGGSYSSASFSQDGYFASQPAVTGPRRERTSRYLSEGDRREIITRIDAGEKQKTRSKKASPRLTSQTSTPTEELSIKPTPVYPDVSTISIRSDESPRDDQEDSTVFQYQSAGDEDESSQGGSHPAVIPVQVQQGGPIKQLRHQTHLQHNEADRLPRDHFEEIVGDVVVSRPFLVHEASAYSYPCRNLVAALRDENISTVVFQQRATRLVRLVVEEALTCLPHENVEITNQFGDVCHGAKPLDEHDICGISMEDKGMVLLRAFSTISPISPTGVVSVDTRAADISPPIVHTQLPSIHPRQAVLLLDIECATGEEACAVLHHLVHERQIVEKNIYFVTVISSFEGLQNVFRHFPDVSLITAQVDTVVDVSKRIRPGIGTFMQRFWNVQADSAP</sequence>
<feature type="compositionally biased region" description="Polar residues" evidence="1">
    <location>
        <begin position="173"/>
        <end position="183"/>
    </location>
</feature>
<protein>
    <recommendedName>
        <fullName evidence="2">Phosphoribosyltransferase domain-containing protein</fullName>
    </recommendedName>
</protein>
<feature type="compositionally biased region" description="Low complexity" evidence="1">
    <location>
        <begin position="24"/>
        <end position="39"/>
    </location>
</feature>
<proteinExistence type="predicted"/>
<dbReference type="EMBL" id="QXFY01002614">
    <property type="protein sequence ID" value="KAE9294798.1"/>
    <property type="molecule type" value="Genomic_DNA"/>
</dbReference>
<evidence type="ECO:0000256" key="1">
    <source>
        <dbReference type="SAM" id="MobiDB-lite"/>
    </source>
</evidence>
<comment type="caution">
    <text evidence="3">The sequence shown here is derived from an EMBL/GenBank/DDBJ whole genome shotgun (WGS) entry which is preliminary data.</text>
</comment>
<dbReference type="InterPro" id="IPR029057">
    <property type="entry name" value="PRTase-like"/>
</dbReference>
<evidence type="ECO:0000259" key="2">
    <source>
        <dbReference type="Pfam" id="PF14681"/>
    </source>
</evidence>
<name>A0A6G0QMW4_9STRA</name>
<feature type="domain" description="Phosphoribosyltransferase" evidence="2">
    <location>
        <begin position="296"/>
        <end position="495"/>
    </location>
</feature>
<evidence type="ECO:0000313" key="4">
    <source>
        <dbReference type="Proteomes" id="UP000486351"/>
    </source>
</evidence>